<reference evidence="1" key="1">
    <citation type="journal article" date="2021" name="Front. Microbiol.">
        <title>Comprehensive Comparative Genomics and Phenotyping of Methylobacterium Species.</title>
        <authorList>
            <person name="Alessa O."/>
            <person name="Ogura Y."/>
            <person name="Fujitani Y."/>
            <person name="Takami H."/>
            <person name="Hayashi T."/>
            <person name="Sahin N."/>
            <person name="Tani A."/>
        </authorList>
    </citation>
    <scope>NUCLEOTIDE SEQUENCE</scope>
    <source>
        <strain evidence="1">LMG 23639</strain>
    </source>
</reference>
<proteinExistence type="predicted"/>
<keyword evidence="2" id="KW-1185">Reference proteome</keyword>
<dbReference type="RefSeq" id="WP_238275189.1">
    <property type="nucleotide sequence ID" value="NZ_BPQR01000030.1"/>
</dbReference>
<organism evidence="1 2">
    <name type="scientific">Methylobacterium jeotgali</name>
    <dbReference type="NCBI Taxonomy" id="381630"/>
    <lineage>
        <taxon>Bacteria</taxon>
        <taxon>Pseudomonadati</taxon>
        <taxon>Pseudomonadota</taxon>
        <taxon>Alphaproteobacteria</taxon>
        <taxon>Hyphomicrobiales</taxon>
        <taxon>Methylobacteriaceae</taxon>
        <taxon>Methylobacterium</taxon>
    </lineage>
</organism>
<reference evidence="1" key="2">
    <citation type="submission" date="2021-08" db="EMBL/GenBank/DDBJ databases">
        <authorList>
            <person name="Tani A."/>
            <person name="Ola A."/>
            <person name="Ogura Y."/>
            <person name="Katsura K."/>
            <person name="Hayashi T."/>
        </authorList>
    </citation>
    <scope>NUCLEOTIDE SEQUENCE</scope>
    <source>
        <strain evidence="1">LMG 23639</strain>
    </source>
</reference>
<evidence type="ECO:0000313" key="2">
    <source>
        <dbReference type="Proteomes" id="UP001055102"/>
    </source>
</evidence>
<name>A0ABQ4STC1_9HYPH</name>
<comment type="caution">
    <text evidence="1">The sequence shown here is derived from an EMBL/GenBank/DDBJ whole genome shotgun (WGS) entry which is preliminary data.</text>
</comment>
<evidence type="ECO:0008006" key="3">
    <source>
        <dbReference type="Google" id="ProtNLM"/>
    </source>
</evidence>
<dbReference type="EMBL" id="BPQR01000030">
    <property type="protein sequence ID" value="GJE06467.1"/>
    <property type="molecule type" value="Genomic_DNA"/>
</dbReference>
<accession>A0ABQ4STC1</accession>
<dbReference type="Proteomes" id="UP001055102">
    <property type="component" value="Unassembled WGS sequence"/>
</dbReference>
<sequence>MTLAVLHSRDDDGRSVVGVPLTNRPGAHAWLYETDHAAIVAEYGHRAWFVNDNGKGQLYVRLRGLGRRRLVMVARLVVADPLVRLIRYRDGDRLNLRSRNLDVLTARELTTRRTLRATHVAPSASPLP</sequence>
<gene>
    <name evidence="1" type="ORF">AOPFMNJM_1787</name>
</gene>
<evidence type="ECO:0000313" key="1">
    <source>
        <dbReference type="EMBL" id="GJE06467.1"/>
    </source>
</evidence>
<protein>
    <recommendedName>
        <fullName evidence="3">SsgA family sporulation/cell division regulator</fullName>
    </recommendedName>
</protein>